<dbReference type="EMBL" id="CAJVPV010001411">
    <property type="protein sequence ID" value="CAG8496613.1"/>
    <property type="molecule type" value="Genomic_DNA"/>
</dbReference>
<evidence type="ECO:0000256" key="1">
    <source>
        <dbReference type="SAM" id="MobiDB-lite"/>
    </source>
</evidence>
<feature type="compositionally biased region" description="Polar residues" evidence="1">
    <location>
        <begin position="161"/>
        <end position="188"/>
    </location>
</feature>
<gene>
    <name evidence="2" type="ORF">AMORRO_LOCUS3044</name>
</gene>
<evidence type="ECO:0000313" key="3">
    <source>
        <dbReference type="Proteomes" id="UP000789342"/>
    </source>
</evidence>
<name>A0A9N8ZIE4_9GLOM</name>
<keyword evidence="3" id="KW-1185">Reference proteome</keyword>
<dbReference type="AlphaFoldDB" id="A0A9N8ZIE4"/>
<comment type="caution">
    <text evidence="2">The sequence shown here is derived from an EMBL/GenBank/DDBJ whole genome shotgun (WGS) entry which is preliminary data.</text>
</comment>
<dbReference type="OrthoDB" id="2444089at2759"/>
<protein>
    <submittedName>
        <fullName evidence="2">2793_t:CDS:1</fullName>
    </submittedName>
</protein>
<organism evidence="2 3">
    <name type="scientific">Acaulospora morrowiae</name>
    <dbReference type="NCBI Taxonomy" id="94023"/>
    <lineage>
        <taxon>Eukaryota</taxon>
        <taxon>Fungi</taxon>
        <taxon>Fungi incertae sedis</taxon>
        <taxon>Mucoromycota</taxon>
        <taxon>Glomeromycotina</taxon>
        <taxon>Glomeromycetes</taxon>
        <taxon>Diversisporales</taxon>
        <taxon>Acaulosporaceae</taxon>
        <taxon>Acaulospora</taxon>
    </lineage>
</organism>
<accession>A0A9N8ZIE4</accession>
<proteinExistence type="predicted"/>
<feature type="compositionally biased region" description="Polar residues" evidence="1">
    <location>
        <begin position="203"/>
        <end position="221"/>
    </location>
</feature>
<evidence type="ECO:0000313" key="2">
    <source>
        <dbReference type="EMBL" id="CAG8496613.1"/>
    </source>
</evidence>
<sequence length="265" mass="29937">MLKSVYLLMSVEIEMTNIHNLGRNRIRFWDSIATRVNQEHNTTSFNGHQCKEKFMNLLMCDYMSGNRRARRSRTGAQYFNEFRTHFWERPEDDFDRIRNINSSNRKQRRIGGNNTPAPSTREVEQELGRTSPGNRRSRRTSVDSRRSLRRSASPPPPRDAINTNTNNSGVENPEQNTDHAGSVETSSLQPPPPYSRSEDAVTSGATDEAQNNVNRNSSHNVDYTGGNLDDLTDFTSTLNITASQNDSDVNMADIGGSQPSEPINE</sequence>
<dbReference type="Proteomes" id="UP000789342">
    <property type="component" value="Unassembled WGS sequence"/>
</dbReference>
<reference evidence="2" key="1">
    <citation type="submission" date="2021-06" db="EMBL/GenBank/DDBJ databases">
        <authorList>
            <person name="Kallberg Y."/>
            <person name="Tangrot J."/>
            <person name="Rosling A."/>
        </authorList>
    </citation>
    <scope>NUCLEOTIDE SEQUENCE</scope>
    <source>
        <strain evidence="2">CL551</strain>
    </source>
</reference>
<feature type="region of interest" description="Disordered" evidence="1">
    <location>
        <begin position="98"/>
        <end position="224"/>
    </location>
</feature>
<feature type="region of interest" description="Disordered" evidence="1">
    <location>
        <begin position="243"/>
        <end position="265"/>
    </location>
</feature>